<accession>A0A2N1IZ90</accession>
<organism evidence="1 2">
    <name type="scientific">Malaciobacter halophilus</name>
    <dbReference type="NCBI Taxonomy" id="197482"/>
    <lineage>
        <taxon>Bacteria</taxon>
        <taxon>Pseudomonadati</taxon>
        <taxon>Campylobacterota</taxon>
        <taxon>Epsilonproteobacteria</taxon>
        <taxon>Campylobacterales</taxon>
        <taxon>Arcobacteraceae</taxon>
        <taxon>Malaciobacter</taxon>
    </lineage>
</organism>
<dbReference type="AlphaFoldDB" id="A0A2N1IZ90"/>
<comment type="caution">
    <text evidence="1">The sequence shown here is derived from an EMBL/GenBank/DDBJ whole genome shotgun (WGS) entry which is preliminary data.</text>
</comment>
<keyword evidence="2" id="KW-1185">Reference proteome</keyword>
<dbReference type="KEGG" id="ahs:AHALO_1365"/>
<protein>
    <submittedName>
        <fullName evidence="1">Uncharacterized protein</fullName>
    </submittedName>
</protein>
<dbReference type="RefSeq" id="WP_101185994.1">
    <property type="nucleotide sequence ID" value="NZ_CP031218.1"/>
</dbReference>
<dbReference type="EMBL" id="NXIF01000106">
    <property type="protein sequence ID" value="PKI79612.1"/>
    <property type="molecule type" value="Genomic_DNA"/>
</dbReference>
<dbReference type="Proteomes" id="UP000233248">
    <property type="component" value="Unassembled WGS sequence"/>
</dbReference>
<evidence type="ECO:0000313" key="1">
    <source>
        <dbReference type="EMBL" id="PKI79612.1"/>
    </source>
</evidence>
<proteinExistence type="predicted"/>
<evidence type="ECO:0000313" key="2">
    <source>
        <dbReference type="Proteomes" id="UP000233248"/>
    </source>
</evidence>
<dbReference type="KEGG" id="ahs:AHALO_1701"/>
<sequence length="103" mass="12561">MKYLYLDIDKDELVFTSLVKEENTKFFVVEVEDTFNTLKEHNDFFIDMKATEILSILDYRQKRKSEYPKIEEQLDMLYKDFKNNTNKWESLITDIKEKYPKSI</sequence>
<reference evidence="1 2" key="1">
    <citation type="submission" date="2017-09" db="EMBL/GenBank/DDBJ databases">
        <title>Genomics of the genus Arcobacter.</title>
        <authorList>
            <person name="Perez-Cataluna A."/>
            <person name="Figueras M.J."/>
            <person name="Salas-Masso N."/>
        </authorList>
    </citation>
    <scope>NUCLEOTIDE SEQUENCE [LARGE SCALE GENOMIC DNA]</scope>
    <source>
        <strain evidence="1 2">DSM 18005</strain>
    </source>
</reference>
<gene>
    <name evidence="1" type="ORF">CP960_13625</name>
</gene>
<name>A0A2N1IZ90_9BACT</name>